<accession>A0A179HNL1</accession>
<sequence length="178" mass="17526">MPESPSTIGLGAGAEPVWTGVNGTDAKILRSVRAGGEAPAGRRLGAPSSNLVNTRRGPGPKCGGRGNGVTRGGDPSTGPSTGILHAVPQVPGLAGVSVRASIAFFLPCPASSGGAGMSGADFVEGAVRRAVVWVGQASAGGEQGRRRRQCVRACVRACGGAAERLACLLLLAGLGCTG</sequence>
<reference evidence="2 3" key="1">
    <citation type="submission" date="2016-02" db="EMBL/GenBank/DDBJ databases">
        <title>Biosynthesis of antibiotic leucinostatins and their inhibition on Phytophthora in bio-control Purpureocillium lilacinum.</title>
        <authorList>
            <person name="Wang G."/>
            <person name="Liu Z."/>
            <person name="Lin R."/>
            <person name="Li E."/>
            <person name="Mao Z."/>
            <person name="Ling J."/>
            <person name="Yin W."/>
            <person name="Xie B."/>
        </authorList>
    </citation>
    <scope>NUCLEOTIDE SEQUENCE [LARGE SCALE GENOMIC DNA]</scope>
    <source>
        <strain evidence="2">PLFJ-1</strain>
    </source>
</reference>
<organism evidence="2 3">
    <name type="scientific">Purpureocillium lilacinum</name>
    <name type="common">Paecilomyces lilacinus</name>
    <dbReference type="NCBI Taxonomy" id="33203"/>
    <lineage>
        <taxon>Eukaryota</taxon>
        <taxon>Fungi</taxon>
        <taxon>Dikarya</taxon>
        <taxon>Ascomycota</taxon>
        <taxon>Pezizomycotina</taxon>
        <taxon>Sordariomycetes</taxon>
        <taxon>Hypocreomycetidae</taxon>
        <taxon>Hypocreales</taxon>
        <taxon>Ophiocordycipitaceae</taxon>
        <taxon>Purpureocillium</taxon>
    </lineage>
</organism>
<comment type="caution">
    <text evidence="2">The sequence shown here is derived from an EMBL/GenBank/DDBJ whole genome shotgun (WGS) entry which is preliminary data.</text>
</comment>
<evidence type="ECO:0000313" key="3">
    <source>
        <dbReference type="Proteomes" id="UP000078340"/>
    </source>
</evidence>
<feature type="compositionally biased region" description="Gly residues" evidence="1">
    <location>
        <begin position="60"/>
        <end position="71"/>
    </location>
</feature>
<dbReference type="EMBL" id="LSBI01000004">
    <property type="protein sequence ID" value="OAQ91258.1"/>
    <property type="molecule type" value="Genomic_DNA"/>
</dbReference>
<feature type="region of interest" description="Disordered" evidence="1">
    <location>
        <begin position="33"/>
        <end position="84"/>
    </location>
</feature>
<protein>
    <submittedName>
        <fullName evidence="2">Uncharacterized protein</fullName>
    </submittedName>
</protein>
<name>A0A179HNL1_PURLI</name>
<gene>
    <name evidence="2" type="ORF">VFPFJ_05417</name>
</gene>
<evidence type="ECO:0000313" key="2">
    <source>
        <dbReference type="EMBL" id="OAQ91258.1"/>
    </source>
</evidence>
<dbReference type="AlphaFoldDB" id="A0A179HNL1"/>
<proteinExistence type="predicted"/>
<dbReference type="Proteomes" id="UP000078340">
    <property type="component" value="Unassembled WGS sequence"/>
</dbReference>
<evidence type="ECO:0000256" key="1">
    <source>
        <dbReference type="SAM" id="MobiDB-lite"/>
    </source>
</evidence>